<dbReference type="InterPro" id="IPR052022">
    <property type="entry name" value="26kDa_periplasmic_antigen"/>
</dbReference>
<organism evidence="2 3">
    <name type="scientific">Streptomyces cremeus</name>
    <dbReference type="NCBI Taxonomy" id="66881"/>
    <lineage>
        <taxon>Bacteria</taxon>
        <taxon>Bacillati</taxon>
        <taxon>Actinomycetota</taxon>
        <taxon>Actinomycetes</taxon>
        <taxon>Kitasatosporales</taxon>
        <taxon>Streptomycetaceae</taxon>
        <taxon>Streptomyces</taxon>
    </lineage>
</organism>
<sequence length="256" mass="25893">MSPIPPAPRRTSSRLLVAATLAGGLLAAGAAPASALTPAPVTAGVARPAPATVTVTGSGEATATPDTAFVNLGVEATAPTTEEALAAQSAAARALLAAVRAQGVADRDVRTESLSLNPVHRDDNGNQRLTGYQAGQGFSVRVRDLSRTGAVIRAAMDAAGDAGRVHGVTFDVADPAPLRAAARRAAHDDAREKAAQYARLSGRPLGRLVSLTESDSGRPRPVEVPAGALADAPLSVPVAPGQVKEQVVVTAVYELD</sequence>
<evidence type="ECO:0000256" key="1">
    <source>
        <dbReference type="SAM" id="SignalP"/>
    </source>
</evidence>
<evidence type="ECO:0000313" key="3">
    <source>
        <dbReference type="Proteomes" id="UP001589718"/>
    </source>
</evidence>
<dbReference type="PANTHER" id="PTHR34387:SF1">
    <property type="entry name" value="PERIPLASMIC IMMUNOGENIC PROTEIN"/>
    <property type="match status" value="1"/>
</dbReference>
<proteinExistence type="predicted"/>
<feature type="chain" id="PRO_5045257888" evidence="1">
    <location>
        <begin position="31"/>
        <end position="256"/>
    </location>
</feature>
<evidence type="ECO:0000313" key="2">
    <source>
        <dbReference type="EMBL" id="MFB9523825.1"/>
    </source>
</evidence>
<dbReference type="InterPro" id="IPR007497">
    <property type="entry name" value="SIMPL/DUF541"/>
</dbReference>
<name>A0ABV5PKT4_STRCM</name>
<dbReference type="PANTHER" id="PTHR34387">
    <property type="entry name" value="SLR1258 PROTEIN"/>
    <property type="match status" value="1"/>
</dbReference>
<keyword evidence="1" id="KW-0732">Signal</keyword>
<comment type="caution">
    <text evidence="2">The sequence shown here is derived from an EMBL/GenBank/DDBJ whole genome shotgun (WGS) entry which is preliminary data.</text>
</comment>
<dbReference type="RefSeq" id="WP_345218708.1">
    <property type="nucleotide sequence ID" value="NZ_BAAAXE010000001.1"/>
</dbReference>
<dbReference type="EMBL" id="JBHMCR010000019">
    <property type="protein sequence ID" value="MFB9523825.1"/>
    <property type="molecule type" value="Genomic_DNA"/>
</dbReference>
<dbReference type="Proteomes" id="UP001589718">
    <property type="component" value="Unassembled WGS sequence"/>
</dbReference>
<feature type="signal peptide" evidence="1">
    <location>
        <begin position="1"/>
        <end position="30"/>
    </location>
</feature>
<dbReference type="Gene3D" id="3.30.110.170">
    <property type="entry name" value="Protein of unknown function (DUF541), domain 1"/>
    <property type="match status" value="1"/>
</dbReference>
<protein>
    <submittedName>
        <fullName evidence="2">SIMPL domain-containing protein</fullName>
    </submittedName>
</protein>
<dbReference type="Pfam" id="PF04402">
    <property type="entry name" value="SIMPL"/>
    <property type="match status" value="1"/>
</dbReference>
<accession>A0ABV5PKT4</accession>
<dbReference type="Gene3D" id="3.30.70.2970">
    <property type="entry name" value="Protein of unknown function (DUF541), domain 2"/>
    <property type="match status" value="1"/>
</dbReference>
<gene>
    <name evidence="2" type="ORF">ACFFTU_28165</name>
</gene>
<keyword evidence="3" id="KW-1185">Reference proteome</keyword>
<reference evidence="2 3" key="1">
    <citation type="submission" date="2024-09" db="EMBL/GenBank/DDBJ databases">
        <authorList>
            <person name="Sun Q."/>
            <person name="Mori K."/>
        </authorList>
    </citation>
    <scope>NUCLEOTIDE SEQUENCE [LARGE SCALE GENOMIC DNA]</scope>
    <source>
        <strain evidence="2 3">JCM 4362</strain>
    </source>
</reference>